<feature type="compositionally biased region" description="Low complexity" evidence="1">
    <location>
        <begin position="650"/>
        <end position="660"/>
    </location>
</feature>
<feature type="region of interest" description="Disordered" evidence="1">
    <location>
        <begin position="642"/>
        <end position="683"/>
    </location>
</feature>
<feature type="compositionally biased region" description="Pro residues" evidence="1">
    <location>
        <begin position="141"/>
        <end position="152"/>
    </location>
</feature>
<feature type="compositionally biased region" description="Pro residues" evidence="1">
    <location>
        <begin position="433"/>
        <end position="443"/>
    </location>
</feature>
<accession>A0A5C3MGU4</accession>
<feature type="compositionally biased region" description="Low complexity" evidence="1">
    <location>
        <begin position="259"/>
        <end position="286"/>
    </location>
</feature>
<reference evidence="2 3" key="1">
    <citation type="journal article" date="2019" name="Nat. Ecol. Evol.">
        <title>Megaphylogeny resolves global patterns of mushroom evolution.</title>
        <authorList>
            <person name="Varga T."/>
            <person name="Krizsan K."/>
            <person name="Foldi C."/>
            <person name="Dima B."/>
            <person name="Sanchez-Garcia M."/>
            <person name="Sanchez-Ramirez S."/>
            <person name="Szollosi G.J."/>
            <person name="Szarkandi J.G."/>
            <person name="Papp V."/>
            <person name="Albert L."/>
            <person name="Andreopoulos W."/>
            <person name="Angelini C."/>
            <person name="Antonin V."/>
            <person name="Barry K.W."/>
            <person name="Bougher N.L."/>
            <person name="Buchanan P."/>
            <person name="Buyck B."/>
            <person name="Bense V."/>
            <person name="Catcheside P."/>
            <person name="Chovatia M."/>
            <person name="Cooper J."/>
            <person name="Damon W."/>
            <person name="Desjardin D."/>
            <person name="Finy P."/>
            <person name="Geml J."/>
            <person name="Haridas S."/>
            <person name="Hughes K."/>
            <person name="Justo A."/>
            <person name="Karasinski D."/>
            <person name="Kautmanova I."/>
            <person name="Kiss B."/>
            <person name="Kocsube S."/>
            <person name="Kotiranta H."/>
            <person name="LaButti K.M."/>
            <person name="Lechner B.E."/>
            <person name="Liimatainen K."/>
            <person name="Lipzen A."/>
            <person name="Lukacs Z."/>
            <person name="Mihaltcheva S."/>
            <person name="Morgado L.N."/>
            <person name="Niskanen T."/>
            <person name="Noordeloos M.E."/>
            <person name="Ohm R.A."/>
            <person name="Ortiz-Santana B."/>
            <person name="Ovrebo C."/>
            <person name="Racz N."/>
            <person name="Riley R."/>
            <person name="Savchenko A."/>
            <person name="Shiryaev A."/>
            <person name="Soop K."/>
            <person name="Spirin V."/>
            <person name="Szebenyi C."/>
            <person name="Tomsovsky M."/>
            <person name="Tulloss R.E."/>
            <person name="Uehling J."/>
            <person name="Grigoriev I.V."/>
            <person name="Vagvolgyi C."/>
            <person name="Papp T."/>
            <person name="Martin F.M."/>
            <person name="Miettinen O."/>
            <person name="Hibbett D.S."/>
            <person name="Nagy L.G."/>
        </authorList>
    </citation>
    <scope>NUCLEOTIDE SEQUENCE [LARGE SCALE GENOMIC DNA]</scope>
    <source>
        <strain evidence="2 3">CBS 166.37</strain>
    </source>
</reference>
<gene>
    <name evidence="2" type="ORF">BDQ12DRAFT_680821</name>
</gene>
<name>A0A5C3MGU4_9AGAR</name>
<feature type="compositionally biased region" description="Basic and acidic residues" evidence="1">
    <location>
        <begin position="417"/>
        <end position="427"/>
    </location>
</feature>
<evidence type="ECO:0000313" key="3">
    <source>
        <dbReference type="Proteomes" id="UP000308652"/>
    </source>
</evidence>
<protein>
    <submittedName>
        <fullName evidence="2">Uncharacterized protein</fullName>
    </submittedName>
</protein>
<feature type="region of interest" description="Disordered" evidence="1">
    <location>
        <begin position="1"/>
        <end position="152"/>
    </location>
</feature>
<organism evidence="2 3">
    <name type="scientific">Crucibulum laeve</name>
    <dbReference type="NCBI Taxonomy" id="68775"/>
    <lineage>
        <taxon>Eukaryota</taxon>
        <taxon>Fungi</taxon>
        <taxon>Dikarya</taxon>
        <taxon>Basidiomycota</taxon>
        <taxon>Agaricomycotina</taxon>
        <taxon>Agaricomycetes</taxon>
        <taxon>Agaricomycetidae</taxon>
        <taxon>Agaricales</taxon>
        <taxon>Agaricineae</taxon>
        <taxon>Nidulariaceae</taxon>
        <taxon>Crucibulum</taxon>
    </lineage>
</organism>
<feature type="region of interest" description="Disordered" evidence="1">
    <location>
        <begin position="417"/>
        <end position="461"/>
    </location>
</feature>
<feature type="compositionally biased region" description="Low complexity" evidence="1">
    <location>
        <begin position="34"/>
        <end position="44"/>
    </location>
</feature>
<feature type="compositionally biased region" description="Low complexity" evidence="1">
    <location>
        <begin position="97"/>
        <end position="121"/>
    </location>
</feature>
<evidence type="ECO:0000313" key="2">
    <source>
        <dbReference type="EMBL" id="TFK40361.1"/>
    </source>
</evidence>
<evidence type="ECO:0000256" key="1">
    <source>
        <dbReference type="SAM" id="MobiDB-lite"/>
    </source>
</evidence>
<dbReference type="Proteomes" id="UP000308652">
    <property type="component" value="Unassembled WGS sequence"/>
</dbReference>
<dbReference type="STRING" id="68775.A0A5C3MGU4"/>
<sequence>MASESTTASEVDEEEDSLFGSPPPSPGRSQAGRSPSPALALPSSVNGMSSATQNVGTIALPGSHPYSELPVNPLALSLSHPTVPRPPAQGVNPPHWAQQQAAPACPPSVASSPSRSQSAAPPTRPRKKTIKSKSKESTPRLPGPEIPLPDPSIPPPANFLRNQSALLGTAGLVGGVKPAKLSTHRQNRGTTASNPIVVEDEEETPVIGRSRFRHPYIKPIDPSLLPAPTNQEIVAMLIGQKDIFPVLENILKLIAAGSSEPAPNQQQQQARASSSNNSRSSSAAPPLKKRKLNRVPAGATDWDVPYPFAQGEGPDAYRTTWERERGKQLISQLVNLIKTAARKAATKNYLRDEEVRRKMLEEQWRTREDEARKQEELRVSAAGEKRVRGYYRPATAVYGLEGEEARAAIEEMHEVLADNSNGRRESRLSLSEPAPPLPPPPPSNTDTPTSIASSQSQPSTPFDQLISSLLAASPQQGLPSANMPSANTNALFSPNYQASVNLVPSTPSTSIISPTQSSEGVDQALFDSWMNVLQSFPVPSEGFTQAQSLDAQTPSAMSAASPSASDTFGFFDDGGFNFGSMGMDFGDPSTGGSLPEFDALMASFPQQPDVDNGMDIDSVGTPKQLPMDHLIDPQLLSISIPQPLHPANISGSSNSSTQPPSLAPSPIPSTSSFGGNHDPLTPTSATWDISLPDVFTGTENTMQDGSIEARQDGEHDDQVSAMLAVFDNIPKDIKGKRREVLPVETVPEYQPQLEQAEPSPPPPLSPATTSTSRPSESRTTLISSASLLSVPPMLAALNVKKNSPLIKADILKRARERRLQILEELQRVKIQLWETTIEQGALAHLVKFYNDIETTKV</sequence>
<feature type="compositionally biased region" description="Polar residues" evidence="1">
    <location>
        <begin position="451"/>
        <end position="461"/>
    </location>
</feature>
<feature type="region of interest" description="Disordered" evidence="1">
    <location>
        <begin position="748"/>
        <end position="777"/>
    </location>
</feature>
<feature type="region of interest" description="Disordered" evidence="1">
    <location>
        <begin position="259"/>
        <end position="298"/>
    </location>
</feature>
<feature type="compositionally biased region" description="Polar residues" evidence="1">
    <location>
        <begin position="45"/>
        <end position="56"/>
    </location>
</feature>
<keyword evidence="3" id="KW-1185">Reference proteome</keyword>
<dbReference type="EMBL" id="ML213597">
    <property type="protein sequence ID" value="TFK40361.1"/>
    <property type="molecule type" value="Genomic_DNA"/>
</dbReference>
<feature type="compositionally biased region" description="Low complexity" evidence="1">
    <location>
        <begin position="766"/>
        <end position="777"/>
    </location>
</feature>
<dbReference type="AlphaFoldDB" id="A0A5C3MGU4"/>
<dbReference type="OrthoDB" id="3264780at2759"/>
<proteinExistence type="predicted"/>